<reference evidence="1" key="2">
    <citation type="submission" date="2025-03" db="EMBL/GenBank/DDBJ databases">
        <authorList>
            <consortium name="ELIXIR-Norway"/>
            <consortium name="Elixir Norway"/>
        </authorList>
    </citation>
    <scope>NUCLEOTIDE SEQUENCE</scope>
</reference>
<reference evidence="1" key="1">
    <citation type="submission" date="2023-05" db="EMBL/GenBank/DDBJ databases">
        <authorList>
            <consortium name="ELIXIR-Norway"/>
        </authorList>
    </citation>
    <scope>NUCLEOTIDE SEQUENCE</scope>
</reference>
<sequence>MLPLTRLWPLLRWGTAAAAAAEGAAAGGSPTTTTTEEEEEEDDDDEDEDDEDGGERPALPAEAPGSPAPSAAEARGFFRGGGEAPPVSESEEEEAEARVSSPREAVLLPNGVQALASQEMPILPSSLTSGGSTCVSSNSLFPSVRQEPSVGS</sequence>
<dbReference type="EMBL" id="OX596093">
    <property type="protein sequence ID" value="CAN0568183.1"/>
    <property type="molecule type" value="Genomic_DNA"/>
</dbReference>
<protein>
    <submittedName>
        <fullName evidence="1">Uncharacterized protein</fullName>
    </submittedName>
</protein>
<dbReference type="Proteomes" id="UP001162501">
    <property type="component" value="Chromosome 9"/>
</dbReference>
<name>A0AC60AA04_RANTA</name>
<evidence type="ECO:0000313" key="1">
    <source>
        <dbReference type="EMBL" id="CAN0568183.1"/>
    </source>
</evidence>
<gene>
    <name evidence="1" type="ORF">MRATA1EN22A_LOCUS27765</name>
</gene>
<evidence type="ECO:0000313" key="2">
    <source>
        <dbReference type="Proteomes" id="UP001162501"/>
    </source>
</evidence>
<accession>A0AC60AA04</accession>
<organism evidence="1 2">
    <name type="scientific">Rangifer tarandus platyrhynchus</name>
    <name type="common">Svalbard reindeer</name>
    <dbReference type="NCBI Taxonomy" id="3082113"/>
    <lineage>
        <taxon>Eukaryota</taxon>
        <taxon>Metazoa</taxon>
        <taxon>Chordata</taxon>
        <taxon>Craniata</taxon>
        <taxon>Vertebrata</taxon>
        <taxon>Euteleostomi</taxon>
        <taxon>Mammalia</taxon>
        <taxon>Eutheria</taxon>
        <taxon>Laurasiatheria</taxon>
        <taxon>Artiodactyla</taxon>
        <taxon>Ruminantia</taxon>
        <taxon>Pecora</taxon>
        <taxon>Cervidae</taxon>
        <taxon>Odocoileinae</taxon>
        <taxon>Rangifer</taxon>
    </lineage>
</organism>
<proteinExistence type="predicted"/>